<evidence type="ECO:0000313" key="11">
    <source>
        <dbReference type="Proteomes" id="UP000694701"/>
    </source>
</evidence>
<evidence type="ECO:0000256" key="7">
    <source>
        <dbReference type="SAM" id="MobiDB-lite"/>
    </source>
</evidence>
<dbReference type="Proteomes" id="UP000694701">
    <property type="component" value="Unplaced"/>
</dbReference>
<name>A0A8C2HXW1_CYPCA</name>
<comment type="subcellular location">
    <subcellularLocation>
        <location evidence="1">Secreted</location>
    </subcellularLocation>
</comment>
<dbReference type="GO" id="GO:0031012">
    <property type="term" value="C:extracellular matrix"/>
    <property type="evidence" value="ECO:0007669"/>
    <property type="project" value="TreeGrafter"/>
</dbReference>
<dbReference type="InterPro" id="IPR046350">
    <property type="entry name" value="Cystatin_sf"/>
</dbReference>
<dbReference type="PROSITE" id="PS51529">
    <property type="entry name" value="CYSTATIN_FETUIN_A"/>
    <property type="match status" value="2"/>
</dbReference>
<reference evidence="10" key="1">
    <citation type="submission" date="2025-08" db="UniProtKB">
        <authorList>
            <consortium name="Ensembl"/>
        </authorList>
    </citation>
    <scope>IDENTIFICATION</scope>
</reference>
<feature type="domain" description="Cystatin fetuin-A-type" evidence="9">
    <location>
        <begin position="22"/>
        <end position="136"/>
    </location>
</feature>
<feature type="compositionally biased region" description="Basic residues" evidence="7">
    <location>
        <begin position="283"/>
        <end position="301"/>
    </location>
</feature>
<dbReference type="Gene3D" id="3.10.450.10">
    <property type="match status" value="2"/>
</dbReference>
<dbReference type="Ensembl" id="ENSCCRT00020078578.1">
    <property type="protein sequence ID" value="ENSCCRP00020071545.1"/>
    <property type="gene ID" value="ENSCCRG00020033471.1"/>
</dbReference>
<feature type="domain" description="Cystatin fetuin-A-type" evidence="9">
    <location>
        <begin position="145"/>
        <end position="258"/>
    </location>
</feature>
<dbReference type="AlphaFoldDB" id="A0A8C2HXW1"/>
<sequence>MSMCSMRELVILAALVSALHAASLPTDTDVVYKCQEDQDKIATLEAESFINDHHRHGYKFKFVSQDSRSAEKKTDPCEVILGITLEETECHIVNPKPLDQCETRKETQTKVTAKCNVTVSSVEGKASVKRYICDTEPASHEILVTKCPDCPGLLPLHDPKGLESVKTALQKFNKESDHKSYFKLMEVGRISTQWMFSGQSFFSQFAIMETNCTNKEAPQNEESCKALCGEKARYGFCKSTKVGIEEPEVECEIYEAKNITHPWKHPAQSRRDCKFQGFPPGHRPGHGPPHRPGHGPPHRPGHGPPLRPGHEGHDHKDKTPDLRGHPEHAGRDPKDKTPDLRGHPEHAGRDPKDKTPDLRGHPEHAGRDPKDKTPDLRGHPEHAGRDPKDKTPDLRGHPEHAGRDPKDKTPDLRGHPEHAGRDPKDKTPDLRGHPEHAGRDPKDKTPDLRGHPEHAGRDPKDKTPDLRGHPEHAGRDPKDKTPDLRGHPEHAGRDPKDKTPDLRGHPEHAGRDPKDKTPDLRGHPEHAGRDPKDKTPDLRGHPEHAGRDPKDKTPDLRGHPEHAGHDHKGHPEHPQLCSRGPSGVPESVPEGRHEFPCHGFVKIPPSIYPICPFPPPRLCRGPPDLIHPPSPPSPQ</sequence>
<feature type="chain" id="PRO_5034631051" evidence="8">
    <location>
        <begin position="22"/>
        <end position="635"/>
    </location>
</feature>
<keyword evidence="2" id="KW-0964">Secreted</keyword>
<dbReference type="PANTHER" id="PTHR13814:SF6">
    <property type="entry name" value="ALPHA-2-HS-GLYCOPROTEIN"/>
    <property type="match status" value="1"/>
</dbReference>
<protein>
    <submittedName>
        <fullName evidence="10">Antihemorrhagic factor cHLP-B-like</fullName>
    </submittedName>
</protein>
<keyword evidence="3 8" id="KW-0732">Signal</keyword>
<dbReference type="InterPro" id="IPR025760">
    <property type="entry name" value="Cystatin_Fetuin_A"/>
</dbReference>
<gene>
    <name evidence="10" type="primary">ahsg1</name>
</gene>
<dbReference type="GO" id="GO:0004869">
    <property type="term" value="F:cysteine-type endopeptidase inhibitor activity"/>
    <property type="evidence" value="ECO:0007669"/>
    <property type="project" value="InterPro"/>
</dbReference>
<evidence type="ECO:0000256" key="6">
    <source>
        <dbReference type="ARBA" id="ARBA00023180"/>
    </source>
</evidence>
<keyword evidence="6" id="KW-0325">Glycoprotein</keyword>
<evidence type="ECO:0000256" key="8">
    <source>
        <dbReference type="SAM" id="SignalP"/>
    </source>
</evidence>
<evidence type="ECO:0000256" key="2">
    <source>
        <dbReference type="ARBA" id="ARBA00022525"/>
    </source>
</evidence>
<dbReference type="InterPro" id="IPR000010">
    <property type="entry name" value="Cystatin_dom"/>
</dbReference>
<keyword evidence="4" id="KW-0677">Repeat</keyword>
<evidence type="ECO:0000313" key="10">
    <source>
        <dbReference type="Ensembl" id="ENSCCRP00020071545.1"/>
    </source>
</evidence>
<keyword evidence="5" id="KW-1015">Disulfide bond</keyword>
<dbReference type="FunFam" id="3.10.450.10:FF:000002">
    <property type="entry name" value="Kininogen 1"/>
    <property type="match status" value="1"/>
</dbReference>
<dbReference type="CDD" id="cd00042">
    <property type="entry name" value="CY"/>
    <property type="match status" value="1"/>
</dbReference>
<evidence type="ECO:0000256" key="5">
    <source>
        <dbReference type="ARBA" id="ARBA00023157"/>
    </source>
</evidence>
<feature type="compositionally biased region" description="Basic and acidic residues" evidence="7">
    <location>
        <begin position="308"/>
        <end position="573"/>
    </location>
</feature>
<dbReference type="InterPro" id="IPR050735">
    <property type="entry name" value="Kininogen_Fetuin_HRG"/>
</dbReference>
<evidence type="ECO:0000256" key="1">
    <source>
        <dbReference type="ARBA" id="ARBA00004613"/>
    </source>
</evidence>
<accession>A0A8C2HXW1</accession>
<dbReference type="Pfam" id="PF00031">
    <property type="entry name" value="Cystatin"/>
    <property type="match status" value="1"/>
</dbReference>
<organism evidence="10 11">
    <name type="scientific">Cyprinus carpio</name>
    <name type="common">Common carp</name>
    <dbReference type="NCBI Taxonomy" id="7962"/>
    <lineage>
        <taxon>Eukaryota</taxon>
        <taxon>Metazoa</taxon>
        <taxon>Chordata</taxon>
        <taxon>Craniata</taxon>
        <taxon>Vertebrata</taxon>
        <taxon>Euteleostomi</taxon>
        <taxon>Actinopterygii</taxon>
        <taxon>Neopterygii</taxon>
        <taxon>Teleostei</taxon>
        <taxon>Ostariophysi</taxon>
        <taxon>Cypriniformes</taxon>
        <taxon>Cyprinidae</taxon>
        <taxon>Cyprininae</taxon>
        <taxon>Cyprinus</taxon>
    </lineage>
</organism>
<feature type="signal peptide" evidence="8">
    <location>
        <begin position="1"/>
        <end position="21"/>
    </location>
</feature>
<dbReference type="SUPFAM" id="SSF54403">
    <property type="entry name" value="Cystatin/monellin"/>
    <property type="match status" value="2"/>
</dbReference>
<dbReference type="GO" id="GO:0072562">
    <property type="term" value="C:blood microparticle"/>
    <property type="evidence" value="ECO:0007669"/>
    <property type="project" value="TreeGrafter"/>
</dbReference>
<dbReference type="SMART" id="SM00043">
    <property type="entry name" value="CY"/>
    <property type="match status" value="1"/>
</dbReference>
<feature type="region of interest" description="Disordered" evidence="7">
    <location>
        <begin position="262"/>
        <end position="595"/>
    </location>
</feature>
<dbReference type="PANTHER" id="PTHR13814">
    <property type="entry name" value="FETUIN"/>
    <property type="match status" value="1"/>
</dbReference>
<evidence type="ECO:0000259" key="9">
    <source>
        <dbReference type="PROSITE" id="PS51529"/>
    </source>
</evidence>
<proteinExistence type="predicted"/>
<evidence type="ECO:0000256" key="4">
    <source>
        <dbReference type="ARBA" id="ARBA00022737"/>
    </source>
</evidence>
<evidence type="ECO:0000256" key="3">
    <source>
        <dbReference type="ARBA" id="ARBA00022729"/>
    </source>
</evidence>